<keyword evidence="1" id="KW-0479">Metal-binding</keyword>
<dbReference type="InterPro" id="IPR001841">
    <property type="entry name" value="Znf_RING"/>
</dbReference>
<dbReference type="SUPFAM" id="SSF57850">
    <property type="entry name" value="RING/U-box"/>
    <property type="match status" value="1"/>
</dbReference>
<keyword evidence="5" id="KW-0812">Transmembrane</keyword>
<reference evidence="8" key="1">
    <citation type="submission" date="2016-04" db="EMBL/GenBank/DDBJ databases">
        <title>Cephalotus genome sequencing.</title>
        <authorList>
            <person name="Fukushima K."/>
            <person name="Hasebe M."/>
            <person name="Fang X."/>
        </authorList>
    </citation>
    <scope>NUCLEOTIDE SEQUENCE [LARGE SCALE GENOMIC DNA]</scope>
    <source>
        <strain evidence="8">cv. St1</strain>
    </source>
</reference>
<dbReference type="PANTHER" id="PTHR45969:SF5">
    <property type="entry name" value="E3 UBIQUITIN-PROTEIN LIGASE RHA2A"/>
    <property type="match status" value="1"/>
</dbReference>
<proteinExistence type="predicted"/>
<dbReference type="PANTHER" id="PTHR45969">
    <property type="entry name" value="RING ZINC FINGER PROTEIN-RELATED"/>
    <property type="match status" value="1"/>
</dbReference>
<dbReference type="InParanoid" id="A0A1Q3BCH3"/>
<evidence type="ECO:0000259" key="6">
    <source>
        <dbReference type="PROSITE" id="PS50089"/>
    </source>
</evidence>
<keyword evidence="8" id="KW-1185">Reference proteome</keyword>
<keyword evidence="3" id="KW-0862">Zinc</keyword>
<dbReference type="STRING" id="3775.A0A1Q3BCH3"/>
<dbReference type="GO" id="GO:0061630">
    <property type="term" value="F:ubiquitin protein ligase activity"/>
    <property type="evidence" value="ECO:0007669"/>
    <property type="project" value="TreeGrafter"/>
</dbReference>
<evidence type="ECO:0000313" key="7">
    <source>
        <dbReference type="EMBL" id="GAV65737.1"/>
    </source>
</evidence>
<dbReference type="GO" id="GO:0016567">
    <property type="term" value="P:protein ubiquitination"/>
    <property type="evidence" value="ECO:0007669"/>
    <property type="project" value="TreeGrafter"/>
</dbReference>
<keyword evidence="5" id="KW-0472">Membrane</keyword>
<feature type="domain" description="RING-type" evidence="6">
    <location>
        <begin position="96"/>
        <end position="138"/>
    </location>
</feature>
<dbReference type="SMART" id="SM00184">
    <property type="entry name" value="RING"/>
    <property type="match status" value="1"/>
</dbReference>
<dbReference type="AlphaFoldDB" id="A0A1Q3BCH3"/>
<dbReference type="GO" id="GO:0008270">
    <property type="term" value="F:zinc ion binding"/>
    <property type="evidence" value="ECO:0007669"/>
    <property type="project" value="UniProtKB-KW"/>
</dbReference>
<dbReference type="Pfam" id="PF13639">
    <property type="entry name" value="zf-RING_2"/>
    <property type="match status" value="1"/>
</dbReference>
<evidence type="ECO:0000313" key="8">
    <source>
        <dbReference type="Proteomes" id="UP000187406"/>
    </source>
</evidence>
<dbReference type="PROSITE" id="PS50089">
    <property type="entry name" value="ZF_RING_2"/>
    <property type="match status" value="1"/>
</dbReference>
<protein>
    <submittedName>
        <fullName evidence="7">Zf-RING_2 domain-containing protein</fullName>
    </submittedName>
</protein>
<keyword evidence="2 4" id="KW-0863">Zinc-finger</keyword>
<dbReference type="FunCoup" id="A0A1Q3BCH3">
    <property type="interactions" value="48"/>
</dbReference>
<feature type="transmembrane region" description="Helical" evidence="5">
    <location>
        <begin position="15"/>
        <end position="38"/>
    </location>
</feature>
<evidence type="ECO:0000256" key="4">
    <source>
        <dbReference type="PROSITE-ProRule" id="PRU00175"/>
    </source>
</evidence>
<dbReference type="EMBL" id="BDDD01000430">
    <property type="protein sequence ID" value="GAV65737.1"/>
    <property type="molecule type" value="Genomic_DNA"/>
</dbReference>
<name>A0A1Q3BCH3_CEPFO</name>
<evidence type="ECO:0000256" key="5">
    <source>
        <dbReference type="SAM" id="Phobius"/>
    </source>
</evidence>
<dbReference type="Gene3D" id="3.30.40.10">
    <property type="entry name" value="Zinc/RING finger domain, C3HC4 (zinc finger)"/>
    <property type="match status" value="1"/>
</dbReference>
<sequence length="166" mass="18061">MGLHCHLNDVSSDSIPLLLIALIANCVSYLRSSLLGLLHSMGLSRFGSAQIDSNFLGSMGSGLASLVVLTEQLNLNRIVSYRYFNGGGGGGGGSDCVVCLCTLRDGDHVSELDCRHVFHKVCFDGWLDHLNFSCPLCRVPFVSDERVKLTGRRVGGDLVTWFNLQR</sequence>
<organism evidence="7 8">
    <name type="scientific">Cephalotus follicularis</name>
    <name type="common">Albany pitcher plant</name>
    <dbReference type="NCBI Taxonomy" id="3775"/>
    <lineage>
        <taxon>Eukaryota</taxon>
        <taxon>Viridiplantae</taxon>
        <taxon>Streptophyta</taxon>
        <taxon>Embryophyta</taxon>
        <taxon>Tracheophyta</taxon>
        <taxon>Spermatophyta</taxon>
        <taxon>Magnoliopsida</taxon>
        <taxon>eudicotyledons</taxon>
        <taxon>Gunneridae</taxon>
        <taxon>Pentapetalae</taxon>
        <taxon>rosids</taxon>
        <taxon>fabids</taxon>
        <taxon>Oxalidales</taxon>
        <taxon>Cephalotaceae</taxon>
        <taxon>Cephalotus</taxon>
    </lineage>
</organism>
<dbReference type="InterPro" id="IPR013083">
    <property type="entry name" value="Znf_RING/FYVE/PHD"/>
</dbReference>
<accession>A0A1Q3BCH3</accession>
<gene>
    <name evidence="7" type="ORF">CFOL_v3_09251</name>
</gene>
<comment type="caution">
    <text evidence="7">The sequence shown here is derived from an EMBL/GenBank/DDBJ whole genome shotgun (WGS) entry which is preliminary data.</text>
</comment>
<dbReference type="Proteomes" id="UP000187406">
    <property type="component" value="Unassembled WGS sequence"/>
</dbReference>
<evidence type="ECO:0000256" key="3">
    <source>
        <dbReference type="ARBA" id="ARBA00022833"/>
    </source>
</evidence>
<keyword evidence="5" id="KW-1133">Transmembrane helix</keyword>
<evidence type="ECO:0000256" key="2">
    <source>
        <dbReference type="ARBA" id="ARBA00022771"/>
    </source>
</evidence>
<evidence type="ECO:0000256" key="1">
    <source>
        <dbReference type="ARBA" id="ARBA00022723"/>
    </source>
</evidence>
<dbReference type="OrthoDB" id="8062037at2759"/>